<name>A0A0G4H0R1_VITBC</name>
<dbReference type="VEuPathDB" id="CryptoDB:Vbra_6445"/>
<feature type="compositionally biased region" description="Pro residues" evidence="1">
    <location>
        <begin position="340"/>
        <end position="354"/>
    </location>
</feature>
<dbReference type="AlphaFoldDB" id="A0A0G4H0R1"/>
<dbReference type="GO" id="GO:0004842">
    <property type="term" value="F:ubiquitin-protein transferase activity"/>
    <property type="evidence" value="ECO:0007669"/>
    <property type="project" value="InterPro"/>
</dbReference>
<feature type="compositionally biased region" description="Polar residues" evidence="1">
    <location>
        <begin position="590"/>
        <end position="605"/>
    </location>
</feature>
<reference evidence="3 4" key="1">
    <citation type="submission" date="2014-11" db="EMBL/GenBank/DDBJ databases">
        <authorList>
            <person name="Zhu J."/>
            <person name="Qi W."/>
            <person name="Song R."/>
        </authorList>
    </citation>
    <scope>NUCLEOTIDE SEQUENCE [LARGE SCALE GENOMIC DNA]</scope>
</reference>
<organism evidence="3 4">
    <name type="scientific">Vitrella brassicaformis (strain CCMP3155)</name>
    <dbReference type="NCBI Taxonomy" id="1169540"/>
    <lineage>
        <taxon>Eukaryota</taxon>
        <taxon>Sar</taxon>
        <taxon>Alveolata</taxon>
        <taxon>Colpodellida</taxon>
        <taxon>Vitrellaceae</taxon>
        <taxon>Vitrella</taxon>
    </lineage>
</organism>
<feature type="region of interest" description="Disordered" evidence="1">
    <location>
        <begin position="531"/>
        <end position="612"/>
    </location>
</feature>
<gene>
    <name evidence="3" type="ORF">Vbra_6445</name>
</gene>
<feature type="domain" description="U-box" evidence="2">
    <location>
        <begin position="203"/>
        <end position="267"/>
    </location>
</feature>
<dbReference type="InterPro" id="IPR013083">
    <property type="entry name" value="Znf_RING/FYVE/PHD"/>
</dbReference>
<evidence type="ECO:0000256" key="1">
    <source>
        <dbReference type="SAM" id="MobiDB-lite"/>
    </source>
</evidence>
<dbReference type="SMART" id="SM00504">
    <property type="entry name" value="Ubox"/>
    <property type="match status" value="1"/>
</dbReference>
<dbReference type="OMA" id="ELEGMEW"/>
<proteinExistence type="predicted"/>
<accession>A0A0G4H0R1</accession>
<dbReference type="Proteomes" id="UP000041254">
    <property type="component" value="Unassembled WGS sequence"/>
</dbReference>
<protein>
    <recommendedName>
        <fullName evidence="2">U-box domain-containing protein</fullName>
    </recommendedName>
</protein>
<dbReference type="PANTHER" id="PTHR48148">
    <property type="entry name" value="KERATINOCYTE PROLINE-RICH PROTEIN"/>
    <property type="match status" value="1"/>
</dbReference>
<dbReference type="SUPFAM" id="SSF57850">
    <property type="entry name" value="RING/U-box"/>
    <property type="match status" value="1"/>
</dbReference>
<sequence length="612" mass="64317">MYASGYHEVPSSAPLSGRGFHHTQPASGGQNPQAPAAPAPAAAAASSGGQAHHPLLHPAPVMMPPPLVPSFGSGPRPNIPPWAVDQGSRQALRPTMERAQRHISIMQHLLNLFNDAAEAEHTRHEQPQQQQEQVNSPLPAATRETARQRAGAVAALPPAAAASAPSAAAAAGAGAGRGFPSVDQKSLNDLSLAADTELEGMEWMFCPITMEILRQPASTPSGNTYEYKAILSIIRASEKPLSPTTRTPISERDLRSNRCLVSAIEATAKQVVREQDLRARLIQLETREANVPPPPLPRPPPPPPPAASAAAAGARAGVLLPGCVADVGERGETARGYSPVCPPQPRPPPPPPSPAAAAAAATPVHPSPPSRGGRFDYDGELRVRERRRGFHGADWYMRRDRVDNNDHGDTTDQVPVSRSEGETLYHQLLAPPIHSQRELPLLELTATPSSAPGPPHVPDADRFQRRQPRADGGQLASPSTSPPPGTSPRSPLSIGMNTRQMLPLLAEHMGSGPAPISPFFGAMSPMGGTGLPAGMMEARGEQPPTRLASWPAAAEGGSVGAGPGRVPSMPHATPEPLPAPNATRPHHPHQQSQPSRAPSGSSTPSWIDYATD</sequence>
<evidence type="ECO:0000313" key="4">
    <source>
        <dbReference type="Proteomes" id="UP000041254"/>
    </source>
</evidence>
<dbReference type="Gene3D" id="3.30.40.10">
    <property type="entry name" value="Zinc/RING finger domain, C3HC4 (zinc finger)"/>
    <property type="match status" value="1"/>
</dbReference>
<evidence type="ECO:0000259" key="2">
    <source>
        <dbReference type="SMART" id="SM00504"/>
    </source>
</evidence>
<evidence type="ECO:0000313" key="3">
    <source>
        <dbReference type="EMBL" id="CEM37160.1"/>
    </source>
</evidence>
<keyword evidence="4" id="KW-1185">Reference proteome</keyword>
<feature type="compositionally biased region" description="Pro residues" evidence="1">
    <location>
        <begin position="291"/>
        <end position="306"/>
    </location>
</feature>
<feature type="region of interest" description="Disordered" evidence="1">
    <location>
        <begin position="468"/>
        <end position="495"/>
    </location>
</feature>
<feature type="compositionally biased region" description="Low complexity" evidence="1">
    <location>
        <begin position="24"/>
        <end position="60"/>
    </location>
</feature>
<dbReference type="Pfam" id="PF04564">
    <property type="entry name" value="U-box"/>
    <property type="match status" value="1"/>
</dbReference>
<feature type="region of interest" description="Disordered" evidence="1">
    <location>
        <begin position="333"/>
        <end position="378"/>
    </location>
</feature>
<feature type="region of interest" description="Disordered" evidence="1">
    <location>
        <begin position="1"/>
        <end position="61"/>
    </location>
</feature>
<dbReference type="OrthoDB" id="408583at2759"/>
<dbReference type="EMBL" id="CDMY01000929">
    <property type="protein sequence ID" value="CEM37160.1"/>
    <property type="molecule type" value="Genomic_DNA"/>
</dbReference>
<dbReference type="InterPro" id="IPR003613">
    <property type="entry name" value="Ubox_domain"/>
</dbReference>
<dbReference type="GO" id="GO:0016567">
    <property type="term" value="P:protein ubiquitination"/>
    <property type="evidence" value="ECO:0007669"/>
    <property type="project" value="InterPro"/>
</dbReference>
<dbReference type="PANTHER" id="PTHR48148:SF2">
    <property type="entry name" value="PA14 DOMAIN-CONTAINING PROTEIN"/>
    <property type="match status" value="1"/>
</dbReference>
<feature type="compositionally biased region" description="Low complexity" evidence="1">
    <location>
        <begin position="355"/>
        <end position="364"/>
    </location>
</feature>
<dbReference type="InParanoid" id="A0A0G4H0R1"/>
<feature type="region of interest" description="Disordered" evidence="1">
    <location>
        <begin position="285"/>
        <end position="313"/>
    </location>
</feature>